<keyword evidence="3" id="KW-1185">Reference proteome</keyword>
<dbReference type="OrthoDB" id="9801573at2"/>
<reference evidence="2 3" key="1">
    <citation type="submission" date="2018-06" db="EMBL/GenBank/DDBJ databases">
        <title>Genomic Encyclopedia of Archaeal and Bacterial Type Strains, Phase II (KMG-II): from individual species to whole genera.</title>
        <authorList>
            <person name="Goeker M."/>
        </authorList>
    </citation>
    <scope>NUCLEOTIDE SEQUENCE [LARGE SCALE GENOMIC DNA]</scope>
    <source>
        <strain evidence="2 3">DSM 24525</strain>
    </source>
</reference>
<keyword evidence="2" id="KW-0808">Transferase</keyword>
<sequence length="335" mass="34923">MRIGVVTSTAPLSQGLHRDLARGLEAALRAHGHRVERILLPVAFGRDLLEQAWAFRAIALTDNFDRIIALRPPAHLVVHPHKVLWLSAHDGYGGVPAEDGAALRLAVADRTALLAADRVFATSEAAAERWRQRAGLRPGVLPPPAPAPCLAPAPAPGGRSITALHPGPSTADAGLAEVTAALRLTRPEVRVHFCGGANDPLVLEEIALRAAVLPPGRLLFDRDRPSPPWLAALMAEARAVLCLAADDDVALACIDRAAAAGLPAIVNRDCPAAMERIVDGETGIGIPLTDTRAIAAALDRLAAEPAWAAAMGEAAAQALAARPGWDAVLDAMLGA</sequence>
<accession>A0A2W7IGS5</accession>
<dbReference type="RefSeq" id="WP_111398227.1">
    <property type="nucleotide sequence ID" value="NZ_QKYU01000010.1"/>
</dbReference>
<proteinExistence type="predicted"/>
<evidence type="ECO:0000313" key="2">
    <source>
        <dbReference type="EMBL" id="PZW45971.1"/>
    </source>
</evidence>
<feature type="domain" description="Glycosyl transferase family 1" evidence="1">
    <location>
        <begin position="179"/>
        <end position="317"/>
    </location>
</feature>
<dbReference type="InterPro" id="IPR001296">
    <property type="entry name" value="Glyco_trans_1"/>
</dbReference>
<gene>
    <name evidence="2" type="ORF">C8P66_110170</name>
</gene>
<dbReference type="EMBL" id="QKYU01000010">
    <property type="protein sequence ID" value="PZW45971.1"/>
    <property type="molecule type" value="Genomic_DNA"/>
</dbReference>
<protein>
    <submittedName>
        <fullName evidence="2">Glycosyltransferase involved in cell wall biosynthesis</fullName>
    </submittedName>
</protein>
<dbReference type="Proteomes" id="UP000249688">
    <property type="component" value="Unassembled WGS sequence"/>
</dbReference>
<dbReference type="GO" id="GO:0016757">
    <property type="term" value="F:glycosyltransferase activity"/>
    <property type="evidence" value="ECO:0007669"/>
    <property type="project" value="InterPro"/>
</dbReference>
<dbReference type="SUPFAM" id="SSF53756">
    <property type="entry name" value="UDP-Glycosyltransferase/glycogen phosphorylase"/>
    <property type="match status" value="1"/>
</dbReference>
<dbReference type="AlphaFoldDB" id="A0A2W7IGS5"/>
<organism evidence="2 3">
    <name type="scientific">Humitalea rosea</name>
    <dbReference type="NCBI Taxonomy" id="990373"/>
    <lineage>
        <taxon>Bacteria</taxon>
        <taxon>Pseudomonadati</taxon>
        <taxon>Pseudomonadota</taxon>
        <taxon>Alphaproteobacteria</taxon>
        <taxon>Acetobacterales</taxon>
        <taxon>Roseomonadaceae</taxon>
        <taxon>Humitalea</taxon>
    </lineage>
</organism>
<comment type="caution">
    <text evidence="2">The sequence shown here is derived from an EMBL/GenBank/DDBJ whole genome shotgun (WGS) entry which is preliminary data.</text>
</comment>
<evidence type="ECO:0000259" key="1">
    <source>
        <dbReference type="Pfam" id="PF00534"/>
    </source>
</evidence>
<evidence type="ECO:0000313" key="3">
    <source>
        <dbReference type="Proteomes" id="UP000249688"/>
    </source>
</evidence>
<dbReference type="Pfam" id="PF00534">
    <property type="entry name" value="Glycos_transf_1"/>
    <property type="match status" value="1"/>
</dbReference>
<dbReference type="Gene3D" id="3.40.50.2000">
    <property type="entry name" value="Glycogen Phosphorylase B"/>
    <property type="match status" value="1"/>
</dbReference>
<name>A0A2W7IGS5_9PROT</name>